<dbReference type="Gene3D" id="3.40.50.720">
    <property type="entry name" value="NAD(P)-binding Rossmann-like Domain"/>
    <property type="match status" value="1"/>
</dbReference>
<evidence type="ECO:0000313" key="3">
    <source>
        <dbReference type="EMBL" id="PLB48522.1"/>
    </source>
</evidence>
<dbReference type="AlphaFoldDB" id="A0A2I2G6L8"/>
<dbReference type="OrthoDB" id="47007at2759"/>
<proteinExistence type="inferred from homology"/>
<keyword evidence="2" id="KW-0560">Oxidoreductase</keyword>
<sequence length="328" mass="35951">MVNIWTQRMNMSFFNKIASITGKTVLALALYKTWRFISLHLVLYGDRNLDRYKSKTQESWALVTGASAGIGYAYAEELVSRGFGVILLGHKPDELQQAESKLKSMPGQPKIKLITLDAITATPAEIDSALDPVKEMHLSILINNVGGVTAQPSFKSFVEYSATEIEAIINLNARFMAHVTHILLPSLKRNGPSLVLNMSSGSHMGMPWLCMYSAVKGFNASISRAISREAKALGMAIDSIVVYPGDVQSQANTHGLAPLSPTASHYAKVTLDRVVTAVRQGRNELNPFFLHGLSGLLDFVPETLFQKLVEGSIAEKVRVYGELAEKTR</sequence>
<protein>
    <submittedName>
        <fullName evidence="3">NAD(P)-binding protein</fullName>
    </submittedName>
</protein>
<evidence type="ECO:0000313" key="4">
    <source>
        <dbReference type="Proteomes" id="UP000234275"/>
    </source>
</evidence>
<dbReference type="GO" id="GO:0005783">
    <property type="term" value="C:endoplasmic reticulum"/>
    <property type="evidence" value="ECO:0007669"/>
    <property type="project" value="TreeGrafter"/>
</dbReference>
<dbReference type="GO" id="GO:0016491">
    <property type="term" value="F:oxidoreductase activity"/>
    <property type="evidence" value="ECO:0007669"/>
    <property type="project" value="UniProtKB-KW"/>
</dbReference>
<accession>A0A2I2G6L8</accession>
<keyword evidence="4" id="KW-1185">Reference proteome</keyword>
<organism evidence="3 4">
    <name type="scientific">Aspergillus steynii IBT 23096</name>
    <dbReference type="NCBI Taxonomy" id="1392250"/>
    <lineage>
        <taxon>Eukaryota</taxon>
        <taxon>Fungi</taxon>
        <taxon>Dikarya</taxon>
        <taxon>Ascomycota</taxon>
        <taxon>Pezizomycotina</taxon>
        <taxon>Eurotiomycetes</taxon>
        <taxon>Eurotiomycetidae</taxon>
        <taxon>Eurotiales</taxon>
        <taxon>Aspergillaceae</taxon>
        <taxon>Aspergillus</taxon>
        <taxon>Aspergillus subgen. Circumdati</taxon>
    </lineage>
</organism>
<dbReference type="SUPFAM" id="SSF51735">
    <property type="entry name" value="NAD(P)-binding Rossmann-fold domains"/>
    <property type="match status" value="1"/>
</dbReference>
<evidence type="ECO:0000256" key="2">
    <source>
        <dbReference type="ARBA" id="ARBA00023002"/>
    </source>
</evidence>
<dbReference type="PRINTS" id="PR00081">
    <property type="entry name" value="GDHRDH"/>
</dbReference>
<dbReference type="Pfam" id="PF00106">
    <property type="entry name" value="adh_short"/>
    <property type="match status" value="1"/>
</dbReference>
<dbReference type="InterPro" id="IPR002347">
    <property type="entry name" value="SDR_fam"/>
</dbReference>
<dbReference type="PANTHER" id="PTHR43899:SF13">
    <property type="entry name" value="RH59310P"/>
    <property type="match status" value="1"/>
</dbReference>
<dbReference type="EMBL" id="MSFO01000005">
    <property type="protein sequence ID" value="PLB48522.1"/>
    <property type="molecule type" value="Genomic_DNA"/>
</dbReference>
<name>A0A2I2G6L8_9EURO</name>
<dbReference type="STRING" id="1392250.A0A2I2G6L8"/>
<dbReference type="VEuPathDB" id="FungiDB:P170DRAFT_438107"/>
<dbReference type="PANTHER" id="PTHR43899">
    <property type="entry name" value="RH59310P"/>
    <property type="match status" value="1"/>
</dbReference>
<comment type="caution">
    <text evidence="3">The sequence shown here is derived from an EMBL/GenBank/DDBJ whole genome shotgun (WGS) entry which is preliminary data.</text>
</comment>
<dbReference type="InterPro" id="IPR051019">
    <property type="entry name" value="VLCFA-Steroid_DH"/>
</dbReference>
<dbReference type="GeneID" id="36557210"/>
<reference evidence="3 4" key="1">
    <citation type="submission" date="2016-12" db="EMBL/GenBank/DDBJ databases">
        <title>The genomes of Aspergillus section Nigri reveals drivers in fungal speciation.</title>
        <authorList>
            <consortium name="DOE Joint Genome Institute"/>
            <person name="Vesth T.C."/>
            <person name="Nybo J."/>
            <person name="Theobald S."/>
            <person name="Brandl J."/>
            <person name="Frisvad J.C."/>
            <person name="Nielsen K.F."/>
            <person name="Lyhne E.K."/>
            <person name="Kogle M.E."/>
            <person name="Kuo A."/>
            <person name="Riley R."/>
            <person name="Clum A."/>
            <person name="Nolan M."/>
            <person name="Lipzen A."/>
            <person name="Salamov A."/>
            <person name="Henrissat B."/>
            <person name="Wiebenga A."/>
            <person name="De Vries R.P."/>
            <person name="Grigoriev I.V."/>
            <person name="Mortensen U.H."/>
            <person name="Andersen M.R."/>
            <person name="Baker S.E."/>
        </authorList>
    </citation>
    <scope>NUCLEOTIDE SEQUENCE [LARGE SCALE GENOMIC DNA]</scope>
    <source>
        <strain evidence="3 4">IBT 23096</strain>
    </source>
</reference>
<evidence type="ECO:0000256" key="1">
    <source>
        <dbReference type="ARBA" id="ARBA00006484"/>
    </source>
</evidence>
<comment type="similarity">
    <text evidence="1">Belongs to the short-chain dehydrogenases/reductases (SDR) family.</text>
</comment>
<dbReference type="RefSeq" id="XP_024703824.1">
    <property type="nucleotide sequence ID" value="XM_024849511.1"/>
</dbReference>
<gene>
    <name evidence="3" type="ORF">P170DRAFT_438107</name>
</gene>
<dbReference type="Proteomes" id="UP000234275">
    <property type="component" value="Unassembled WGS sequence"/>
</dbReference>
<dbReference type="InterPro" id="IPR036291">
    <property type="entry name" value="NAD(P)-bd_dom_sf"/>
</dbReference>